<gene>
    <name evidence="2" type="ORF">RG47T_3875</name>
</gene>
<sequence length="57" mass="6570">MKVKRNFLTKNLCLSYFKTLFFKVFNTVLTGAVLQLLDIVHNILTFAAKPKPNVELK</sequence>
<evidence type="ECO:0000313" key="3">
    <source>
        <dbReference type="Proteomes" id="UP000186720"/>
    </source>
</evidence>
<keyword evidence="3" id="KW-1185">Reference proteome</keyword>
<comment type="caution">
    <text evidence="2">The sequence shown here is derived from an EMBL/GenBank/DDBJ whole genome shotgun (WGS) entry which is preliminary data.</text>
</comment>
<proteinExistence type="predicted"/>
<feature type="transmembrane region" description="Helical" evidence="1">
    <location>
        <begin position="20"/>
        <end position="44"/>
    </location>
</feature>
<keyword evidence="1" id="KW-0812">Transmembrane</keyword>
<dbReference type="EMBL" id="MPPL01000001">
    <property type="protein sequence ID" value="OKS88408.1"/>
    <property type="molecule type" value="Genomic_DNA"/>
</dbReference>
<dbReference type="Proteomes" id="UP000186720">
    <property type="component" value="Unassembled WGS sequence"/>
</dbReference>
<protein>
    <submittedName>
        <fullName evidence="2">Uncharacterized protein</fullName>
    </submittedName>
</protein>
<dbReference type="AlphaFoldDB" id="A0A1Q6A332"/>
<name>A0A1Q6A332_9SPHI</name>
<evidence type="ECO:0000313" key="2">
    <source>
        <dbReference type="EMBL" id="OKS88408.1"/>
    </source>
</evidence>
<keyword evidence="1" id="KW-1133">Transmembrane helix</keyword>
<accession>A0A1Q6A332</accession>
<organism evidence="2 3">
    <name type="scientific">Mucilaginibacter polytrichastri</name>
    <dbReference type="NCBI Taxonomy" id="1302689"/>
    <lineage>
        <taxon>Bacteria</taxon>
        <taxon>Pseudomonadati</taxon>
        <taxon>Bacteroidota</taxon>
        <taxon>Sphingobacteriia</taxon>
        <taxon>Sphingobacteriales</taxon>
        <taxon>Sphingobacteriaceae</taxon>
        <taxon>Mucilaginibacter</taxon>
    </lineage>
</organism>
<reference evidence="2 3" key="1">
    <citation type="submission" date="2016-11" db="EMBL/GenBank/DDBJ databases">
        <title>Whole Genome Sequencing of Mucilaginibacter polytrichastri RG4-7(T) isolated from the moss sample.</title>
        <authorList>
            <person name="Li Y."/>
        </authorList>
    </citation>
    <scope>NUCLEOTIDE SEQUENCE [LARGE SCALE GENOMIC DNA]</scope>
    <source>
        <strain evidence="2 3">RG4-7</strain>
    </source>
</reference>
<keyword evidence="1" id="KW-0472">Membrane</keyword>
<dbReference type="STRING" id="1302689.RG47T_3875"/>
<evidence type="ECO:0000256" key="1">
    <source>
        <dbReference type="SAM" id="Phobius"/>
    </source>
</evidence>